<sequence length="375" mass="39852">MKTKGNGMKLTGNVARGLFALTVAFSGLGAMETLTAQAEEAASKIEGTVYFLTPNSQITRFEAYDKPGMDEALKKYAPNLKLVVLSADNDPSRQLEQAQAAVTQGAKAIILAPAVPNQSQGIVQVAHDASIPIVGYAYNSDNSDIDYYVTVPFEPIGEAAANFAVKTLADAKKPIRIGLITGDPSFFFDREIVSGTERVLAPLVQKGEVEIVCKSDNLQLSEENARVATDGCLQQAGGDIDAILVHNDSSANGTIAALAAQDLLGKVKVFGGYDSQAGTIQHLLAGNIENDMVPPYRAMADSAVRLVVALLEKNGEEKKMVNGTYDNGMKAVPAIFNENVFITRDNVQAELIDKGILTREEVCAGPAIKSALCTK</sequence>
<protein>
    <submittedName>
        <fullName evidence="4">Uncharacterized protein</fullName>
    </submittedName>
</protein>
<dbReference type="InterPro" id="IPR025997">
    <property type="entry name" value="SBP_2_dom"/>
</dbReference>
<dbReference type="PANTHER" id="PTHR30036:SF1">
    <property type="entry name" value="D-XYLOSE-BINDING PERIPLASMIC PROTEIN"/>
    <property type="match status" value="1"/>
</dbReference>
<keyword evidence="3" id="KW-0732">Signal</keyword>
<evidence type="ECO:0000256" key="1">
    <source>
        <dbReference type="ARBA" id="ARBA00004418"/>
    </source>
</evidence>
<name>A0A6M7U3P2_RHILI</name>
<accession>A0A6M7U3P2</accession>
<dbReference type="EMBL" id="LYTK01000003">
    <property type="protein sequence ID" value="OBQ70576.1"/>
    <property type="molecule type" value="Genomic_DNA"/>
</dbReference>
<evidence type="ECO:0000313" key="5">
    <source>
        <dbReference type="Proteomes" id="UP000093737"/>
    </source>
</evidence>
<evidence type="ECO:0000256" key="2">
    <source>
        <dbReference type="ARBA" id="ARBA00007639"/>
    </source>
</evidence>
<dbReference type="GO" id="GO:0030288">
    <property type="term" value="C:outer membrane-bounded periplasmic space"/>
    <property type="evidence" value="ECO:0007669"/>
    <property type="project" value="TreeGrafter"/>
</dbReference>
<dbReference type="Proteomes" id="UP000093737">
    <property type="component" value="Unassembled WGS sequence"/>
</dbReference>
<dbReference type="CDD" id="cd19995">
    <property type="entry name" value="PBP1_ABC_xylose_binding-like"/>
    <property type="match status" value="1"/>
</dbReference>
<organism evidence="4 5">
    <name type="scientific">Rhizobium loti</name>
    <name type="common">Mesorhizobium loti</name>
    <dbReference type="NCBI Taxonomy" id="381"/>
    <lineage>
        <taxon>Bacteria</taxon>
        <taxon>Pseudomonadati</taxon>
        <taxon>Pseudomonadota</taxon>
        <taxon>Alphaproteobacteria</taxon>
        <taxon>Hyphomicrobiales</taxon>
        <taxon>Phyllobacteriaceae</taxon>
        <taxon>Mesorhizobium</taxon>
    </lineage>
</organism>
<dbReference type="Pfam" id="PF13407">
    <property type="entry name" value="Peripla_BP_4"/>
    <property type="match status" value="1"/>
</dbReference>
<dbReference type="RefSeq" id="WP_056567802.1">
    <property type="nucleotide sequence ID" value="NZ_LYTK01000003.1"/>
</dbReference>
<dbReference type="InterPro" id="IPR050555">
    <property type="entry name" value="Bact_Solute-Bind_Prot2"/>
</dbReference>
<dbReference type="AlphaFoldDB" id="A0A6M7U3P2"/>
<dbReference type="GO" id="GO:0030246">
    <property type="term" value="F:carbohydrate binding"/>
    <property type="evidence" value="ECO:0007669"/>
    <property type="project" value="TreeGrafter"/>
</dbReference>
<reference evidence="4 5" key="1">
    <citation type="submission" date="2016-05" db="EMBL/GenBank/DDBJ databases">
        <authorList>
            <person name="Ramsay J.P."/>
        </authorList>
    </citation>
    <scope>NUCLEOTIDE SEQUENCE [LARGE SCALE GENOMIC DNA]</scope>
    <source>
        <strain evidence="4 5">NZP2042</strain>
    </source>
</reference>
<evidence type="ECO:0000313" key="4">
    <source>
        <dbReference type="EMBL" id="OBQ70576.1"/>
    </source>
</evidence>
<comment type="similarity">
    <text evidence="2">Belongs to the bacterial solute-binding protein 2 family.</text>
</comment>
<comment type="caution">
    <text evidence="4">The sequence shown here is derived from an EMBL/GenBank/DDBJ whole genome shotgun (WGS) entry which is preliminary data.</text>
</comment>
<dbReference type="Gene3D" id="3.40.50.2300">
    <property type="match status" value="2"/>
</dbReference>
<dbReference type="PANTHER" id="PTHR30036">
    <property type="entry name" value="D-XYLOSE-BINDING PERIPLASMIC PROTEIN"/>
    <property type="match status" value="1"/>
</dbReference>
<dbReference type="SUPFAM" id="SSF53822">
    <property type="entry name" value="Periplasmic binding protein-like I"/>
    <property type="match status" value="1"/>
</dbReference>
<dbReference type="InterPro" id="IPR028082">
    <property type="entry name" value="Peripla_BP_I"/>
</dbReference>
<evidence type="ECO:0000256" key="3">
    <source>
        <dbReference type="ARBA" id="ARBA00022729"/>
    </source>
</evidence>
<proteinExistence type="inferred from homology"/>
<comment type="subcellular location">
    <subcellularLocation>
        <location evidence="1">Periplasm</location>
    </subcellularLocation>
</comment>
<gene>
    <name evidence="4" type="ORF">A8145_28235</name>
</gene>